<gene>
    <name evidence="2" type="ORF">SAMN05446037_102817</name>
</gene>
<feature type="region of interest" description="Disordered" evidence="1">
    <location>
        <begin position="276"/>
        <end position="308"/>
    </location>
</feature>
<reference evidence="2 3" key="1">
    <citation type="submission" date="2017-06" db="EMBL/GenBank/DDBJ databases">
        <authorList>
            <person name="Kim H.J."/>
            <person name="Triplett B.A."/>
        </authorList>
    </citation>
    <scope>NUCLEOTIDE SEQUENCE [LARGE SCALE GENOMIC DNA]</scope>
    <source>
        <strain evidence="2 3">SCA</strain>
    </source>
</reference>
<accession>A0A239IHQ1</accession>
<evidence type="ECO:0008006" key="4">
    <source>
        <dbReference type="Google" id="ProtNLM"/>
    </source>
</evidence>
<evidence type="ECO:0000313" key="3">
    <source>
        <dbReference type="Proteomes" id="UP000198304"/>
    </source>
</evidence>
<proteinExistence type="predicted"/>
<feature type="compositionally biased region" description="Polar residues" evidence="1">
    <location>
        <begin position="7"/>
        <end position="16"/>
    </location>
</feature>
<dbReference type="Proteomes" id="UP000198304">
    <property type="component" value="Unassembled WGS sequence"/>
</dbReference>
<sequence>MDVGGETQINTDSQVGKPQDLVKISDTDAEINERVTYDDDDFYSDWRNENPNYIELKGTVADSTGTGVEMKEDTITITKAGVYALSGKLDNGQIIVDEQDKGTVKLVLNGVEIHATDSAPIYVKKAGKTIITLEDGTENMISDGENYVFEDDTTDEPNAAIFSKDNLTINGTGKLTVYGNYNNGISSKDDLKITGGQINIYSADDGLMGRDLVAVKDGTITIKSAGDGIKSSKGLIVLEGDIFNIQADADGIQGETAVYILGGDYSIFSGGGSVDGSDKTNTKGNPMGSWRDNNTVANTEQETETKSTKGIKSSTLIAIEGGTFNLDTSDDAIHSDDSIIITDGDITIATGDDGIHADKSIIINGGKHQRCI</sequence>
<keyword evidence="3" id="KW-1185">Reference proteome</keyword>
<evidence type="ECO:0000256" key="1">
    <source>
        <dbReference type="SAM" id="MobiDB-lite"/>
    </source>
</evidence>
<dbReference type="RefSeq" id="WP_089284611.1">
    <property type="nucleotide sequence ID" value="NZ_FZOJ01000028.1"/>
</dbReference>
<protein>
    <recommendedName>
        <fullName evidence="4">Carbohydrate-binding domain-containing protein</fullName>
    </recommendedName>
</protein>
<dbReference type="OrthoDB" id="9812829at2"/>
<organism evidence="2 3">
    <name type="scientific">Anaerovirgula multivorans</name>
    <dbReference type="NCBI Taxonomy" id="312168"/>
    <lineage>
        <taxon>Bacteria</taxon>
        <taxon>Bacillati</taxon>
        <taxon>Bacillota</taxon>
        <taxon>Clostridia</taxon>
        <taxon>Peptostreptococcales</taxon>
        <taxon>Natronincolaceae</taxon>
        <taxon>Anaerovirgula</taxon>
    </lineage>
</organism>
<dbReference type="AlphaFoldDB" id="A0A239IHQ1"/>
<dbReference type="Pfam" id="PF14262">
    <property type="entry name" value="Cthe_2159"/>
    <property type="match status" value="1"/>
</dbReference>
<name>A0A239IHQ1_9FIRM</name>
<dbReference type="InterPro" id="IPR025584">
    <property type="entry name" value="Cthe_2159"/>
</dbReference>
<evidence type="ECO:0000313" key="2">
    <source>
        <dbReference type="EMBL" id="SNS92942.1"/>
    </source>
</evidence>
<feature type="compositionally biased region" description="Polar residues" evidence="1">
    <location>
        <begin position="291"/>
        <end position="300"/>
    </location>
</feature>
<dbReference type="EMBL" id="FZOJ01000028">
    <property type="protein sequence ID" value="SNS92942.1"/>
    <property type="molecule type" value="Genomic_DNA"/>
</dbReference>
<feature type="region of interest" description="Disordered" evidence="1">
    <location>
        <begin position="1"/>
        <end position="20"/>
    </location>
</feature>